<feature type="transmembrane region" description="Helical" evidence="1">
    <location>
        <begin position="311"/>
        <end position="330"/>
    </location>
</feature>
<feature type="transmembrane region" description="Helical" evidence="1">
    <location>
        <begin position="420"/>
        <end position="443"/>
    </location>
</feature>
<dbReference type="PANTHER" id="PTHR11328:SF24">
    <property type="entry name" value="MAJOR FACILITATOR SUPERFAMILY (MFS) PROFILE DOMAIN-CONTAINING PROTEIN"/>
    <property type="match status" value="1"/>
</dbReference>
<dbReference type="GO" id="GO:0005886">
    <property type="term" value="C:plasma membrane"/>
    <property type="evidence" value="ECO:0007669"/>
    <property type="project" value="TreeGrafter"/>
</dbReference>
<feature type="transmembrane region" description="Helical" evidence="1">
    <location>
        <begin position="21"/>
        <end position="47"/>
    </location>
</feature>
<dbReference type="OrthoDB" id="3717977at2"/>
<feature type="transmembrane region" description="Helical" evidence="1">
    <location>
        <begin position="119"/>
        <end position="138"/>
    </location>
</feature>
<dbReference type="GO" id="GO:0008643">
    <property type="term" value="P:carbohydrate transport"/>
    <property type="evidence" value="ECO:0007669"/>
    <property type="project" value="InterPro"/>
</dbReference>
<protein>
    <submittedName>
        <fullName evidence="2">MFS transporter</fullName>
    </submittedName>
</protein>
<gene>
    <name evidence="2" type="ORF">FK219_005120</name>
</gene>
<reference evidence="2 3" key="1">
    <citation type="submission" date="2019-06" db="EMBL/GenBank/DDBJ databases">
        <authorList>
            <person name="De-Chao Zhang Q."/>
        </authorList>
    </citation>
    <scope>NUCLEOTIDE SEQUENCE [LARGE SCALE GENOMIC DNA]</scope>
    <source>
        <strain evidence="2 3">KN1116</strain>
    </source>
</reference>
<feature type="transmembrane region" description="Helical" evidence="1">
    <location>
        <begin position="93"/>
        <end position="113"/>
    </location>
</feature>
<feature type="transmembrane region" description="Helical" evidence="1">
    <location>
        <begin position="53"/>
        <end position="72"/>
    </location>
</feature>
<organism evidence="2 3">
    <name type="scientific">Microcella pacifica</name>
    <dbReference type="NCBI Taxonomy" id="2591847"/>
    <lineage>
        <taxon>Bacteria</taxon>
        <taxon>Bacillati</taxon>
        <taxon>Actinomycetota</taxon>
        <taxon>Actinomycetes</taxon>
        <taxon>Micrococcales</taxon>
        <taxon>Microbacteriaceae</taxon>
        <taxon>Microcella</taxon>
    </lineage>
</organism>
<keyword evidence="3" id="KW-1185">Reference proteome</keyword>
<dbReference type="InterPro" id="IPR039672">
    <property type="entry name" value="MFS_2"/>
</dbReference>
<accession>A0A9E5JND2</accession>
<dbReference type="AlphaFoldDB" id="A0A9E5JND2"/>
<keyword evidence="1" id="KW-0472">Membrane</keyword>
<name>A0A9E5JND2_9MICO</name>
<feature type="transmembrane region" description="Helical" evidence="1">
    <location>
        <begin position="248"/>
        <end position="273"/>
    </location>
</feature>
<evidence type="ECO:0000313" key="2">
    <source>
        <dbReference type="EMBL" id="NHF62622.1"/>
    </source>
</evidence>
<feature type="transmembrane region" description="Helical" evidence="1">
    <location>
        <begin position="159"/>
        <end position="178"/>
    </location>
</feature>
<dbReference type="Proteomes" id="UP000818266">
    <property type="component" value="Unassembled WGS sequence"/>
</dbReference>
<dbReference type="SUPFAM" id="SSF103473">
    <property type="entry name" value="MFS general substrate transporter"/>
    <property type="match status" value="1"/>
</dbReference>
<dbReference type="Pfam" id="PF13347">
    <property type="entry name" value="MFS_2"/>
    <property type="match status" value="1"/>
</dbReference>
<feature type="transmembrane region" description="Helical" evidence="1">
    <location>
        <begin position="336"/>
        <end position="358"/>
    </location>
</feature>
<keyword evidence="1" id="KW-1133">Transmembrane helix</keyword>
<feature type="transmembrane region" description="Helical" evidence="1">
    <location>
        <begin position="279"/>
        <end position="299"/>
    </location>
</feature>
<evidence type="ECO:0000313" key="3">
    <source>
        <dbReference type="Proteomes" id="UP000818266"/>
    </source>
</evidence>
<dbReference type="EMBL" id="VIKT02000006">
    <property type="protein sequence ID" value="NHF62622.1"/>
    <property type="molecule type" value="Genomic_DNA"/>
</dbReference>
<dbReference type="InterPro" id="IPR036259">
    <property type="entry name" value="MFS_trans_sf"/>
</dbReference>
<feature type="transmembrane region" description="Helical" evidence="1">
    <location>
        <begin position="190"/>
        <end position="209"/>
    </location>
</feature>
<feature type="transmembrane region" description="Helical" evidence="1">
    <location>
        <begin position="379"/>
        <end position="400"/>
    </location>
</feature>
<dbReference type="Gene3D" id="1.20.1250.20">
    <property type="entry name" value="MFS general substrate transporter like domains"/>
    <property type="match status" value="2"/>
</dbReference>
<sequence length="473" mass="49050">MPSRTAAQRPTPHHPSLTRRTVAGYAIGSLGTGGFGTLPGLVLLYYMTDSLGITALVAGLIVTLAKLWDVIIDPVIGALSDRMRQRSGTRRTLMLVGALSLPVFFAATFAVPAELTGSLAALWVLIAFVLSTTAFSLFQVPYIALPVEISGDYDGRTRLLTWRVVVLTVAILLFGAGGPVLRGLGDDPRLGYLLMGVVAGLVISLGLTASSFTAPRGVAVVEPAPARVADAYRQAIVALRESRPLRRLLGGFVLQALATGLMLAAAQYVATWVLVSEDAVTLLFLALIAPAVLVTPVWGRLARRFGKERSYLAASLLFGVAALSIVVAVIAPGPWIYVPVGIAGAAYAGMQALPLAMLPDVIAHDGRRRGRERAGVVSGVWTAGETAGMALGATLLALVLGATGYLESTADVVVVQPASATLGIVMAFSVIPAVLVALSILVLRGYGLSRSDIDVPAPSGVRASDGGEAGSAR</sequence>
<reference evidence="2 3" key="2">
    <citation type="submission" date="2020-03" db="EMBL/GenBank/DDBJ databases">
        <title>Chryseoglobus sp. isolated from a deep-sea seamount.</title>
        <authorList>
            <person name="Zhang D.-C."/>
        </authorList>
    </citation>
    <scope>NUCLEOTIDE SEQUENCE [LARGE SCALE GENOMIC DNA]</scope>
    <source>
        <strain evidence="2 3">KN1116</strain>
    </source>
</reference>
<proteinExistence type="predicted"/>
<evidence type="ECO:0000256" key="1">
    <source>
        <dbReference type="SAM" id="Phobius"/>
    </source>
</evidence>
<dbReference type="GO" id="GO:0015293">
    <property type="term" value="F:symporter activity"/>
    <property type="evidence" value="ECO:0007669"/>
    <property type="project" value="InterPro"/>
</dbReference>
<dbReference type="PANTHER" id="PTHR11328">
    <property type="entry name" value="MAJOR FACILITATOR SUPERFAMILY DOMAIN-CONTAINING PROTEIN"/>
    <property type="match status" value="1"/>
</dbReference>
<comment type="caution">
    <text evidence="2">The sequence shown here is derived from an EMBL/GenBank/DDBJ whole genome shotgun (WGS) entry which is preliminary data.</text>
</comment>
<keyword evidence="1" id="KW-0812">Transmembrane</keyword>
<dbReference type="RefSeq" id="WP_152582310.1">
    <property type="nucleotide sequence ID" value="NZ_VIKT02000006.1"/>
</dbReference>